<dbReference type="InterPro" id="IPR010272">
    <property type="entry name" value="T6SS_TssF"/>
</dbReference>
<organism evidence="1 2">
    <name type="scientific">Silvimonas terrae</name>
    <dbReference type="NCBI Taxonomy" id="300266"/>
    <lineage>
        <taxon>Bacteria</taxon>
        <taxon>Pseudomonadati</taxon>
        <taxon>Pseudomonadota</taxon>
        <taxon>Betaproteobacteria</taxon>
        <taxon>Neisseriales</taxon>
        <taxon>Chitinibacteraceae</taxon>
        <taxon>Silvimonas</taxon>
    </lineage>
</organism>
<keyword evidence="2" id="KW-1185">Reference proteome</keyword>
<reference evidence="1 2" key="1">
    <citation type="submission" date="2020-08" db="EMBL/GenBank/DDBJ databases">
        <title>Genomic Encyclopedia of Type Strains, Phase IV (KMG-IV): sequencing the most valuable type-strain genomes for metagenomic binning, comparative biology and taxonomic classification.</title>
        <authorList>
            <person name="Goeker M."/>
        </authorList>
    </citation>
    <scope>NUCLEOTIDE SEQUENCE [LARGE SCALE GENOMIC DNA]</scope>
    <source>
        <strain evidence="1 2">DSM 18233</strain>
    </source>
</reference>
<dbReference type="RefSeq" id="WP_184098855.1">
    <property type="nucleotide sequence ID" value="NZ_JACHHN010000002.1"/>
</dbReference>
<comment type="caution">
    <text evidence="1">The sequence shown here is derived from an EMBL/GenBank/DDBJ whole genome shotgun (WGS) entry which is preliminary data.</text>
</comment>
<name>A0A840REC1_9NEIS</name>
<dbReference type="PANTHER" id="PTHR35370">
    <property type="entry name" value="CYTOPLASMIC PROTEIN-RELATED-RELATED"/>
    <property type="match status" value="1"/>
</dbReference>
<dbReference type="Pfam" id="PF05947">
    <property type="entry name" value="T6SS_TssF"/>
    <property type="match status" value="1"/>
</dbReference>
<proteinExistence type="predicted"/>
<dbReference type="PIRSF" id="PIRSF028304">
    <property type="entry name" value="UCP028304"/>
    <property type="match status" value="1"/>
</dbReference>
<dbReference type="EMBL" id="JACHHN010000002">
    <property type="protein sequence ID" value="MBB5190652.1"/>
    <property type="molecule type" value="Genomic_DNA"/>
</dbReference>
<evidence type="ECO:0000313" key="1">
    <source>
        <dbReference type="EMBL" id="MBB5190652.1"/>
    </source>
</evidence>
<protein>
    <submittedName>
        <fullName evidence="1">Type VI secretion system protein ImpG</fullName>
    </submittedName>
</protein>
<accession>A0A840REC1</accession>
<dbReference type="NCBIfam" id="TIGR03359">
    <property type="entry name" value="VI_chp_6"/>
    <property type="match status" value="1"/>
</dbReference>
<gene>
    <name evidence="1" type="ORF">HNQ50_001374</name>
</gene>
<dbReference type="Proteomes" id="UP000543030">
    <property type="component" value="Unassembled WGS sequence"/>
</dbReference>
<dbReference type="AlphaFoldDB" id="A0A840REC1"/>
<sequence length="597" mass="66166">MSDSIDPRLLDYYQRELTWLRHAGADFAERYPKIAHRLELSGYESPDPHVERLLEGFAFLSARLQRQLDDGYSQLSDALLEQLYPYAVRPMPSVGIAQFLPDATKGNVAEGYTVARDTPLFVNTPQGDTIHFRTTAPVTVWPLTVGDALLLPADEAQALTGLRDVRSALRLRIDCLAPHQWHALPLDSLRIQLTGSPTTSAALYDLLCAHSLAMFVALPGESPRRMGQSLPHAAGFTETEALLPLEDGVLPAYRLLLEYFACPAKFAMFDLPVQVPTAATGQIELIIAFDNAPSSRISLQPSDLALGCAPVVNLFPRTSEPLRPDATRREYRVVADSHRERSVEIYAIRKVRVSSADNAMQVPAYFAFSHAQKDNGVWWHARRVQGVGSARHGSDMMLTWVDAGFDPTLPQSQSLTADLLCTNRHLAETLAPGTRLSFEQPGPVAQVNLVNRPSPQLDADLDGSSQWRLVSHLSLNHLSLVEDAQPLAALREMLALYNLSDTQANRRQISGLTHLETVRAVAHVGRQAWRGWRNGLEVRVTLDAEHFAGASRVLFSGVLAHFLSQYASVNRFVRTVLVEQDREIKTWQPLVGDPLIL</sequence>
<evidence type="ECO:0000313" key="2">
    <source>
        <dbReference type="Proteomes" id="UP000543030"/>
    </source>
</evidence>
<dbReference type="PANTHER" id="PTHR35370:SF1">
    <property type="entry name" value="TYPE VI SECRETION SYSTEM COMPONENT TSSF1"/>
    <property type="match status" value="1"/>
</dbReference>